<accession>T1L5Q0</accession>
<dbReference type="EnsemblMetazoa" id="tetur517g00010.1">
    <property type="protein sequence ID" value="tetur517g00010.1"/>
    <property type="gene ID" value="tetur517g00010"/>
</dbReference>
<keyword evidence="2" id="KW-1185">Reference proteome</keyword>
<reference evidence="2" key="1">
    <citation type="submission" date="2011-08" db="EMBL/GenBank/DDBJ databases">
        <authorList>
            <person name="Rombauts S."/>
        </authorList>
    </citation>
    <scope>NUCLEOTIDE SEQUENCE</scope>
    <source>
        <strain evidence="2">London</strain>
    </source>
</reference>
<organism evidence="1 2">
    <name type="scientific">Tetranychus urticae</name>
    <name type="common">Two-spotted spider mite</name>
    <dbReference type="NCBI Taxonomy" id="32264"/>
    <lineage>
        <taxon>Eukaryota</taxon>
        <taxon>Metazoa</taxon>
        <taxon>Ecdysozoa</taxon>
        <taxon>Arthropoda</taxon>
        <taxon>Chelicerata</taxon>
        <taxon>Arachnida</taxon>
        <taxon>Acari</taxon>
        <taxon>Acariformes</taxon>
        <taxon>Trombidiformes</taxon>
        <taxon>Prostigmata</taxon>
        <taxon>Eleutherengona</taxon>
        <taxon>Raphignathae</taxon>
        <taxon>Tetranychoidea</taxon>
        <taxon>Tetranychidae</taxon>
        <taxon>Tetranychus</taxon>
    </lineage>
</organism>
<evidence type="ECO:0000313" key="1">
    <source>
        <dbReference type="EnsemblMetazoa" id="tetur517g00010.1"/>
    </source>
</evidence>
<dbReference type="HOGENOM" id="CLU_2362430_0_0_1"/>
<dbReference type="EMBL" id="CAEY01001417">
    <property type="status" value="NOT_ANNOTATED_CDS"/>
    <property type="molecule type" value="Genomic_DNA"/>
</dbReference>
<reference evidence="1" key="2">
    <citation type="submission" date="2015-06" db="UniProtKB">
        <authorList>
            <consortium name="EnsemblMetazoa"/>
        </authorList>
    </citation>
    <scope>IDENTIFICATION</scope>
</reference>
<dbReference type="Proteomes" id="UP000015104">
    <property type="component" value="Unassembled WGS sequence"/>
</dbReference>
<name>T1L5Q0_TETUR</name>
<proteinExistence type="predicted"/>
<evidence type="ECO:0000313" key="2">
    <source>
        <dbReference type="Proteomes" id="UP000015104"/>
    </source>
</evidence>
<sequence>MLIDDNHSVQAQLCRTTGCESRSLADVFRECRRLYGSNVIRQEPCDGSRPRYTCCTGCLNYRCTPQLFTAIRDTSTSRQQVVQGSQDFLIIDAVQV</sequence>
<protein>
    <submittedName>
        <fullName evidence="1">Uncharacterized protein</fullName>
    </submittedName>
</protein>
<dbReference type="AlphaFoldDB" id="T1L5Q0"/>